<dbReference type="InterPro" id="IPR035500">
    <property type="entry name" value="NHR-like_dom_sf"/>
</dbReference>
<feature type="domain" description="NR LBD" evidence="12">
    <location>
        <begin position="98"/>
        <end position="370"/>
    </location>
</feature>
<evidence type="ECO:0000256" key="7">
    <source>
        <dbReference type="ARBA" id="ARBA00023125"/>
    </source>
</evidence>
<dbReference type="SMART" id="SM00430">
    <property type="entry name" value="HOLI"/>
    <property type="match status" value="1"/>
</dbReference>
<evidence type="ECO:0008006" key="16">
    <source>
        <dbReference type="Google" id="ProtNLM"/>
    </source>
</evidence>
<evidence type="ECO:0000313" key="15">
    <source>
        <dbReference type="Proteomes" id="UP000230233"/>
    </source>
</evidence>
<dbReference type="Gene3D" id="1.10.565.10">
    <property type="entry name" value="Retinoid X Receptor"/>
    <property type="match status" value="1"/>
</dbReference>
<dbReference type="CDD" id="cd06960">
    <property type="entry name" value="NR_DBD_HNF4A"/>
    <property type="match status" value="1"/>
</dbReference>
<dbReference type="GO" id="GO:0003700">
    <property type="term" value="F:DNA-binding transcription factor activity"/>
    <property type="evidence" value="ECO:0007669"/>
    <property type="project" value="InterPro"/>
</dbReference>
<dbReference type="CDD" id="cd06157">
    <property type="entry name" value="NR_LBD"/>
    <property type="match status" value="1"/>
</dbReference>
<dbReference type="InterPro" id="IPR013088">
    <property type="entry name" value="Znf_NHR/GATA"/>
</dbReference>
<keyword evidence="10" id="KW-0539">Nucleus</keyword>
<keyword evidence="6" id="KW-0805">Transcription regulation</keyword>
<dbReference type="Proteomes" id="UP000230233">
    <property type="component" value="Chromosome II"/>
</dbReference>
<keyword evidence="5" id="KW-0862">Zinc</keyword>
<reference evidence="14" key="2">
    <citation type="journal article" date="2018" name="Science">
        <title>Rapid genome shrinkage in a self-fertile nematode reveals sperm competition proteins.</title>
        <authorList>
            <person name="Yin D."/>
            <person name="Schwarz E.M."/>
            <person name="Thomas C.G."/>
            <person name="Felde R.L."/>
            <person name="Korf I.F."/>
            <person name="Cutter A.D."/>
            <person name="Schartner C.M."/>
            <person name="Ralston E.J."/>
            <person name="Meyer B.J."/>
            <person name="Haag E.S."/>
        </authorList>
    </citation>
    <scope>NUCLEOTIDE SEQUENCE</scope>
    <source>
        <strain evidence="14">JU1422</strain>
    </source>
</reference>
<reference evidence="15" key="1">
    <citation type="submission" date="2017-10" db="EMBL/GenBank/DDBJ databases">
        <title>Rapid genome shrinkage in a self-fertile nematode reveals novel sperm competition proteins.</title>
        <authorList>
            <person name="Yin D."/>
            <person name="Schwarz E.M."/>
            <person name="Thomas C.G."/>
            <person name="Felde R.L."/>
            <person name="Korf I.F."/>
            <person name="Cutter A.D."/>
            <person name="Schartner C.M."/>
            <person name="Ralston E.J."/>
            <person name="Meyer B.J."/>
            <person name="Haag E.S."/>
        </authorList>
    </citation>
    <scope>NUCLEOTIDE SEQUENCE [LARGE SCALE GENOMIC DNA]</scope>
    <source>
        <strain evidence="15">JU1422</strain>
    </source>
</reference>
<dbReference type="GO" id="GO:0008270">
    <property type="term" value="F:zinc ion binding"/>
    <property type="evidence" value="ECO:0007669"/>
    <property type="project" value="UniProtKB-KW"/>
</dbReference>
<evidence type="ECO:0000259" key="12">
    <source>
        <dbReference type="PROSITE" id="PS51843"/>
    </source>
</evidence>
<dbReference type="STRING" id="1611254.A0A2G5UWL2"/>
<evidence type="ECO:0000256" key="4">
    <source>
        <dbReference type="ARBA" id="ARBA00022771"/>
    </source>
</evidence>
<comment type="caution">
    <text evidence="14">The sequence shown here is derived from an EMBL/GenBank/DDBJ whole genome shotgun (WGS) entry which is preliminary data.</text>
</comment>
<sequence>MRPPKLKSKCAICSGDGDGYHFGAEACKACTAFFRRSIQLKKTFKCRGNGDCDVTINVRCMCRSCRFSKCLQVGMNPMGVQLKIESNTDDVPDTPSNSESSLLVALPEPYNDSMPLLTKMRVNYEKLLSARRIMHNKDGQNLFKEQVSRPSTYKVTIDEGIKDVSLTADWVSWCFEDFARLPIEQKHILFRNFYTPFFILESAFMSHLKNTPDFFVFPSGNYVDLNDLESFYRDVEINQKMTREQFLEFLKPTYEMHRRTIVQPMMSENLDIFEFFALTTYVLWNTTLEEITEECSRIGKSIKDQIMKELSFYMRNFKRIEDPVIRVAGILNLIPDLYKNTRKIQDEMEMIQVFDFYNSPKQLYDLVHGNFC</sequence>
<dbReference type="PANTHER" id="PTHR46011">
    <property type="entry name" value="NUCLEAR HORMONE RECEPTOR FAMILY MEMBER NHR-86-RELATED"/>
    <property type="match status" value="1"/>
</dbReference>
<protein>
    <recommendedName>
        <fullName evidence="16">Nuclear receptor domain-containing protein</fullName>
    </recommendedName>
</protein>
<evidence type="ECO:0000256" key="6">
    <source>
        <dbReference type="ARBA" id="ARBA00023015"/>
    </source>
</evidence>
<dbReference type="Pfam" id="PF00105">
    <property type="entry name" value="zf-C4"/>
    <property type="match status" value="1"/>
</dbReference>
<evidence type="ECO:0000256" key="1">
    <source>
        <dbReference type="ARBA" id="ARBA00004123"/>
    </source>
</evidence>
<dbReference type="AlphaFoldDB" id="A0A2G5UWL2"/>
<dbReference type="PRINTS" id="PR00047">
    <property type="entry name" value="STROIDFINGER"/>
</dbReference>
<organism evidence="14 15">
    <name type="scientific">Caenorhabditis nigoni</name>
    <dbReference type="NCBI Taxonomy" id="1611254"/>
    <lineage>
        <taxon>Eukaryota</taxon>
        <taxon>Metazoa</taxon>
        <taxon>Ecdysozoa</taxon>
        <taxon>Nematoda</taxon>
        <taxon>Chromadorea</taxon>
        <taxon>Rhabditida</taxon>
        <taxon>Rhabditina</taxon>
        <taxon>Rhabditomorpha</taxon>
        <taxon>Rhabditoidea</taxon>
        <taxon>Rhabditidae</taxon>
        <taxon>Peloderinae</taxon>
        <taxon>Caenorhabditis</taxon>
    </lineage>
</organism>
<dbReference type="OrthoDB" id="5830034at2759"/>
<evidence type="ECO:0000256" key="2">
    <source>
        <dbReference type="ARBA" id="ARBA00005993"/>
    </source>
</evidence>
<dbReference type="SMART" id="SM00399">
    <property type="entry name" value="ZnF_C4"/>
    <property type="match status" value="1"/>
</dbReference>
<comment type="similarity">
    <text evidence="2">Belongs to the nuclear hormone receptor family.</text>
</comment>
<feature type="domain" description="Nuclear receptor" evidence="11">
    <location>
        <begin position="7"/>
        <end position="82"/>
    </location>
</feature>
<comment type="subcellular location">
    <subcellularLocation>
        <location evidence="1">Nucleus</location>
    </subcellularLocation>
</comment>
<dbReference type="EMBL" id="PDUG01000002">
    <property type="protein sequence ID" value="PIC43893.1"/>
    <property type="molecule type" value="Genomic_DNA"/>
</dbReference>
<dbReference type="SUPFAM" id="SSF48508">
    <property type="entry name" value="Nuclear receptor ligand-binding domain"/>
    <property type="match status" value="1"/>
</dbReference>
<gene>
    <name evidence="14" type="primary">Cnig_chr_II.g4457</name>
    <name evidence="13" type="synonym">Cnig_chr_II.g4454</name>
    <name evidence="13" type="ORF">B9Z55_004454</name>
    <name evidence="14" type="ORF">B9Z55_004457</name>
</gene>
<evidence type="ECO:0000256" key="10">
    <source>
        <dbReference type="ARBA" id="ARBA00023242"/>
    </source>
</evidence>
<dbReference type="SUPFAM" id="SSF57716">
    <property type="entry name" value="Glucocorticoid receptor-like (DNA-binding domain)"/>
    <property type="match status" value="1"/>
</dbReference>
<proteinExistence type="inferred from homology"/>
<keyword evidence="3" id="KW-0479">Metal-binding</keyword>
<dbReference type="InterPro" id="IPR001628">
    <property type="entry name" value="Znf_hrmn_rcpt"/>
</dbReference>
<dbReference type="InterPro" id="IPR000536">
    <property type="entry name" value="Nucl_hrmn_rcpt_lig-bd"/>
</dbReference>
<keyword evidence="7" id="KW-0238">DNA-binding</keyword>
<dbReference type="InterPro" id="IPR049636">
    <property type="entry name" value="HNF4-like_DBD"/>
</dbReference>
<evidence type="ECO:0000256" key="9">
    <source>
        <dbReference type="ARBA" id="ARBA00023170"/>
    </source>
</evidence>
<keyword evidence="8" id="KW-0804">Transcription</keyword>
<keyword evidence="15" id="KW-1185">Reference proteome</keyword>
<dbReference type="GO" id="GO:0006357">
    <property type="term" value="P:regulation of transcription by RNA polymerase II"/>
    <property type="evidence" value="ECO:0007669"/>
    <property type="project" value="TreeGrafter"/>
</dbReference>
<keyword evidence="4" id="KW-0863">Zinc-finger</keyword>
<evidence type="ECO:0000313" key="13">
    <source>
        <dbReference type="EMBL" id="PIC43889.1"/>
    </source>
</evidence>
<dbReference type="FunFam" id="3.30.50.10:FF:000030">
    <property type="entry name" value="Nuclear Hormone Receptor family"/>
    <property type="match status" value="1"/>
</dbReference>
<keyword evidence="9" id="KW-0675">Receptor</keyword>
<evidence type="ECO:0000256" key="3">
    <source>
        <dbReference type="ARBA" id="ARBA00022723"/>
    </source>
</evidence>
<evidence type="ECO:0000313" key="14">
    <source>
        <dbReference type="EMBL" id="PIC43893.1"/>
    </source>
</evidence>
<evidence type="ECO:0000256" key="5">
    <source>
        <dbReference type="ARBA" id="ARBA00022833"/>
    </source>
</evidence>
<dbReference type="PROSITE" id="PS51843">
    <property type="entry name" value="NR_LBD"/>
    <property type="match status" value="1"/>
</dbReference>
<dbReference type="Pfam" id="PF00104">
    <property type="entry name" value="Hormone_recep"/>
    <property type="match status" value="1"/>
</dbReference>
<dbReference type="PANTHER" id="PTHR46011:SF18">
    <property type="entry name" value="NR LBD DOMAIN-CONTAINING PROTEIN-RELATED"/>
    <property type="match status" value="1"/>
</dbReference>
<evidence type="ECO:0000259" key="11">
    <source>
        <dbReference type="PROSITE" id="PS51030"/>
    </source>
</evidence>
<dbReference type="GO" id="GO:0000978">
    <property type="term" value="F:RNA polymerase II cis-regulatory region sequence-specific DNA binding"/>
    <property type="evidence" value="ECO:0007669"/>
    <property type="project" value="InterPro"/>
</dbReference>
<name>A0A2G5UWL2_9PELO</name>
<dbReference type="GO" id="GO:0005634">
    <property type="term" value="C:nucleus"/>
    <property type="evidence" value="ECO:0007669"/>
    <property type="project" value="UniProtKB-SubCell"/>
</dbReference>
<evidence type="ECO:0000256" key="8">
    <source>
        <dbReference type="ARBA" id="ARBA00023163"/>
    </source>
</evidence>
<accession>A0A2G5UWL2</accession>
<dbReference type="EMBL" id="PDUG01000002">
    <property type="protein sequence ID" value="PIC43889.1"/>
    <property type="molecule type" value="Genomic_DNA"/>
</dbReference>
<dbReference type="PROSITE" id="PS51030">
    <property type="entry name" value="NUCLEAR_REC_DBD_2"/>
    <property type="match status" value="1"/>
</dbReference>
<dbReference type="Gene3D" id="3.30.50.10">
    <property type="entry name" value="Erythroid Transcription Factor GATA-1, subunit A"/>
    <property type="match status" value="1"/>
</dbReference>